<gene>
    <name evidence="1" type="ORF">COLO4_32717</name>
</gene>
<proteinExistence type="predicted"/>
<dbReference type="GO" id="GO:0008233">
    <property type="term" value="F:peptidase activity"/>
    <property type="evidence" value="ECO:0007669"/>
    <property type="project" value="UniProtKB-KW"/>
</dbReference>
<protein>
    <submittedName>
        <fullName evidence="1">Aspartyl protease family protein</fullName>
    </submittedName>
</protein>
<accession>A0A1R3GYM1</accession>
<dbReference type="EMBL" id="AWUE01021183">
    <property type="protein sequence ID" value="OMO63106.1"/>
    <property type="molecule type" value="Genomic_DNA"/>
</dbReference>
<sequence length="57" mass="6719">MSLSFEYVARLFFPSQYILPDLESELPVVDPLGIRMGMEGELDIILRRLMMLSWRDK</sequence>
<organism evidence="1 2">
    <name type="scientific">Corchorus olitorius</name>
    <dbReference type="NCBI Taxonomy" id="93759"/>
    <lineage>
        <taxon>Eukaryota</taxon>
        <taxon>Viridiplantae</taxon>
        <taxon>Streptophyta</taxon>
        <taxon>Embryophyta</taxon>
        <taxon>Tracheophyta</taxon>
        <taxon>Spermatophyta</taxon>
        <taxon>Magnoliopsida</taxon>
        <taxon>eudicotyledons</taxon>
        <taxon>Gunneridae</taxon>
        <taxon>Pentapetalae</taxon>
        <taxon>rosids</taxon>
        <taxon>malvids</taxon>
        <taxon>Malvales</taxon>
        <taxon>Malvaceae</taxon>
        <taxon>Grewioideae</taxon>
        <taxon>Apeibeae</taxon>
        <taxon>Corchorus</taxon>
    </lineage>
</organism>
<dbReference type="Proteomes" id="UP000187203">
    <property type="component" value="Unassembled WGS sequence"/>
</dbReference>
<keyword evidence="1" id="KW-0378">Hydrolase</keyword>
<name>A0A1R3GYM1_9ROSI</name>
<reference evidence="2" key="1">
    <citation type="submission" date="2013-09" db="EMBL/GenBank/DDBJ databases">
        <title>Corchorus olitorius genome sequencing.</title>
        <authorList>
            <person name="Alam M."/>
            <person name="Haque M.S."/>
            <person name="Islam M.S."/>
            <person name="Emdad E.M."/>
            <person name="Islam M.M."/>
            <person name="Ahmed B."/>
            <person name="Halim A."/>
            <person name="Hossen Q.M.M."/>
            <person name="Hossain M.Z."/>
            <person name="Ahmed R."/>
            <person name="Khan M.M."/>
            <person name="Islam R."/>
            <person name="Rashid M.M."/>
            <person name="Khan S.A."/>
            <person name="Rahman M.S."/>
            <person name="Alam M."/>
            <person name="Yahiya A.S."/>
            <person name="Khan M.S."/>
            <person name="Azam M.S."/>
            <person name="Haque T."/>
            <person name="Lashkar M.Z.H."/>
            <person name="Akhand A.I."/>
            <person name="Morshed G."/>
            <person name="Roy S."/>
            <person name="Uddin K.S."/>
            <person name="Rabeya T."/>
            <person name="Hossain A.S."/>
            <person name="Chowdhury A."/>
            <person name="Snigdha A.R."/>
            <person name="Mortoza M.S."/>
            <person name="Matin S.A."/>
            <person name="Hoque S.M.E."/>
            <person name="Islam M.K."/>
            <person name="Roy D.K."/>
            <person name="Haider R."/>
            <person name="Moosa M.M."/>
            <person name="Elias S.M."/>
            <person name="Hasan A.M."/>
            <person name="Jahan S."/>
            <person name="Shafiuddin M."/>
            <person name="Mahmood N."/>
            <person name="Shommy N.S."/>
        </authorList>
    </citation>
    <scope>NUCLEOTIDE SEQUENCE [LARGE SCALE GENOMIC DNA]</scope>
    <source>
        <strain evidence="2">cv. O-4</strain>
    </source>
</reference>
<keyword evidence="2" id="KW-1185">Reference proteome</keyword>
<keyword evidence="1" id="KW-0645">Protease</keyword>
<evidence type="ECO:0000313" key="2">
    <source>
        <dbReference type="Proteomes" id="UP000187203"/>
    </source>
</evidence>
<comment type="caution">
    <text evidence="1">The sequence shown here is derived from an EMBL/GenBank/DDBJ whole genome shotgun (WGS) entry which is preliminary data.</text>
</comment>
<evidence type="ECO:0000313" key="1">
    <source>
        <dbReference type="EMBL" id="OMO63106.1"/>
    </source>
</evidence>
<dbReference type="AlphaFoldDB" id="A0A1R3GYM1"/>
<dbReference type="GO" id="GO:0006508">
    <property type="term" value="P:proteolysis"/>
    <property type="evidence" value="ECO:0007669"/>
    <property type="project" value="UniProtKB-KW"/>
</dbReference>